<sequence length="137" mass="14453">GTSYASLIQQNKRLLFAKCSSLTGCQNSYSDDAYKTTSPAPVLAALKATVNTPATWTVLQLQGTSTATEWGLMQVVTKSDASSPLLGTKAKFDNVTYKWLANPATASALTNAGLTIALNDFVDNALASVCADLTSRR</sequence>
<organism evidence="1">
    <name type="scientific">Aphanomyces stellatus</name>
    <dbReference type="NCBI Taxonomy" id="120398"/>
    <lineage>
        <taxon>Eukaryota</taxon>
        <taxon>Sar</taxon>
        <taxon>Stramenopiles</taxon>
        <taxon>Oomycota</taxon>
        <taxon>Saprolegniomycetes</taxon>
        <taxon>Saprolegniales</taxon>
        <taxon>Verrucalvaceae</taxon>
        <taxon>Aphanomyces</taxon>
    </lineage>
</organism>
<gene>
    <name evidence="1" type="ORF">As57867_022696</name>
</gene>
<name>A0A6A4XQJ4_9STRA</name>
<comment type="caution">
    <text evidence="1">The sequence shown here is derived from an EMBL/GenBank/DDBJ whole genome shotgun (WGS) entry which is preliminary data.</text>
</comment>
<protein>
    <submittedName>
        <fullName evidence="1">Uncharacterized protein</fullName>
    </submittedName>
</protein>
<dbReference type="EMBL" id="VJMH01007186">
    <property type="protein sequence ID" value="KAF0685321.1"/>
    <property type="molecule type" value="Genomic_DNA"/>
</dbReference>
<dbReference type="AlphaFoldDB" id="A0A6A4XQJ4"/>
<accession>A0A6A4XQJ4</accession>
<feature type="non-terminal residue" evidence="1">
    <location>
        <position position="1"/>
    </location>
</feature>
<reference evidence="1" key="1">
    <citation type="submission" date="2019-06" db="EMBL/GenBank/DDBJ databases">
        <title>Genomics analysis of Aphanomyces spp. identifies a new class of oomycete effector associated with host adaptation.</title>
        <authorList>
            <person name="Gaulin E."/>
        </authorList>
    </citation>
    <scope>NUCLEOTIDE SEQUENCE</scope>
    <source>
        <strain evidence="1">CBS 578.67</strain>
    </source>
</reference>
<evidence type="ECO:0000313" key="1">
    <source>
        <dbReference type="EMBL" id="KAF0685321.1"/>
    </source>
</evidence>
<proteinExistence type="predicted"/>
<dbReference type="OrthoDB" id="1046782at2759"/>